<dbReference type="AlphaFoldDB" id="A0A8T4IPV4"/>
<reference evidence="6" key="1">
    <citation type="submission" date="2021-04" db="EMBL/GenBank/DDBJ databases">
        <title>Sequencing of actinobacteria type strains.</title>
        <authorList>
            <person name="Nguyen G.-S."/>
            <person name="Wentzel A."/>
        </authorList>
    </citation>
    <scope>NUCLEOTIDE SEQUENCE</scope>
    <source>
        <strain evidence="6">DSM 42095</strain>
    </source>
</reference>
<dbReference type="SUPFAM" id="SSF56091">
    <property type="entry name" value="DNA ligase/mRNA capping enzyme, catalytic domain"/>
    <property type="match status" value="1"/>
</dbReference>
<dbReference type="GO" id="GO:0006310">
    <property type="term" value="P:DNA recombination"/>
    <property type="evidence" value="ECO:0007669"/>
    <property type="project" value="InterPro"/>
</dbReference>
<keyword evidence="3 6" id="KW-0436">Ligase</keyword>
<evidence type="ECO:0000256" key="1">
    <source>
        <dbReference type="ARBA" id="ARBA00007572"/>
    </source>
</evidence>
<dbReference type="GO" id="GO:0006281">
    <property type="term" value="P:DNA repair"/>
    <property type="evidence" value="ECO:0007669"/>
    <property type="project" value="InterPro"/>
</dbReference>
<evidence type="ECO:0000256" key="3">
    <source>
        <dbReference type="ARBA" id="ARBA00022598"/>
    </source>
</evidence>
<dbReference type="Pfam" id="PF04679">
    <property type="entry name" value="DNA_ligase_A_C"/>
    <property type="match status" value="1"/>
</dbReference>
<dbReference type="InterPro" id="IPR012310">
    <property type="entry name" value="DNA_ligase_ATP-dep_cent"/>
</dbReference>
<name>A0A8T4IPV4_9ACTN</name>
<comment type="similarity">
    <text evidence="1">Belongs to the ATP-dependent DNA ligase family.</text>
</comment>
<dbReference type="SUPFAM" id="SSF50249">
    <property type="entry name" value="Nucleic acid-binding proteins"/>
    <property type="match status" value="1"/>
</dbReference>
<dbReference type="InterPro" id="IPR012340">
    <property type="entry name" value="NA-bd_OB-fold"/>
</dbReference>
<comment type="caution">
    <text evidence="6">The sequence shown here is derived from an EMBL/GenBank/DDBJ whole genome shotgun (WGS) entry which is preliminary data.</text>
</comment>
<evidence type="ECO:0000313" key="6">
    <source>
        <dbReference type="EMBL" id="MBR7674311.1"/>
    </source>
</evidence>
<dbReference type="PANTHER" id="PTHR45674">
    <property type="entry name" value="DNA LIGASE 1/3 FAMILY MEMBER"/>
    <property type="match status" value="1"/>
</dbReference>
<dbReference type="PROSITE" id="PS50160">
    <property type="entry name" value="DNA_LIGASE_A3"/>
    <property type="match status" value="1"/>
</dbReference>
<protein>
    <recommendedName>
        <fullName evidence="2">DNA ligase (ATP)</fullName>
        <ecNumber evidence="2">6.5.1.1</ecNumber>
    </recommendedName>
</protein>
<dbReference type="Pfam" id="PF01068">
    <property type="entry name" value="DNA_ligase_A_M"/>
    <property type="match status" value="1"/>
</dbReference>
<dbReference type="GO" id="GO:0005524">
    <property type="term" value="F:ATP binding"/>
    <property type="evidence" value="ECO:0007669"/>
    <property type="project" value="InterPro"/>
</dbReference>
<feature type="domain" description="ATP-dependent DNA ligase family profile" evidence="5">
    <location>
        <begin position="124"/>
        <end position="214"/>
    </location>
</feature>
<evidence type="ECO:0000256" key="4">
    <source>
        <dbReference type="ARBA" id="ARBA00034003"/>
    </source>
</evidence>
<dbReference type="Gene3D" id="3.30.1490.70">
    <property type="match status" value="1"/>
</dbReference>
<dbReference type="InterPro" id="IPR050191">
    <property type="entry name" value="ATP-dep_DNA_ligase"/>
</dbReference>
<evidence type="ECO:0000259" key="5">
    <source>
        <dbReference type="PROSITE" id="PS50160"/>
    </source>
</evidence>
<proteinExistence type="inferred from homology"/>
<dbReference type="Gene3D" id="3.30.470.30">
    <property type="entry name" value="DNA ligase/mRNA capping enzyme"/>
    <property type="match status" value="1"/>
</dbReference>
<dbReference type="NCBIfam" id="TIGR02779">
    <property type="entry name" value="NHEJ_ligase_lig"/>
    <property type="match status" value="1"/>
</dbReference>
<gene>
    <name evidence="6" type="primary">ligD</name>
    <name evidence="6" type="ORF">KDA82_15050</name>
</gene>
<dbReference type="InterPro" id="IPR016059">
    <property type="entry name" value="DNA_ligase_ATP-dep_CS"/>
</dbReference>
<dbReference type="CDD" id="cd07906">
    <property type="entry name" value="Adenylation_DNA_ligase_LigD_LigC"/>
    <property type="match status" value="1"/>
</dbReference>
<dbReference type="PROSITE" id="PS00697">
    <property type="entry name" value="DNA_LIGASE_A1"/>
    <property type="match status" value="1"/>
</dbReference>
<accession>A0A8T4IPV4</accession>
<dbReference type="PANTHER" id="PTHR45674:SF4">
    <property type="entry name" value="DNA LIGASE 1"/>
    <property type="match status" value="1"/>
</dbReference>
<dbReference type="Proteomes" id="UP000675554">
    <property type="component" value="Unassembled WGS sequence"/>
</dbReference>
<keyword evidence="7" id="KW-1185">Reference proteome</keyword>
<dbReference type="Gene3D" id="2.40.50.140">
    <property type="entry name" value="Nucleic acid-binding proteins"/>
    <property type="match status" value="1"/>
</dbReference>
<dbReference type="EC" id="6.5.1.1" evidence="2"/>
<dbReference type="GO" id="GO:0003910">
    <property type="term" value="F:DNA ligase (ATP) activity"/>
    <property type="evidence" value="ECO:0007669"/>
    <property type="project" value="UniProtKB-EC"/>
</dbReference>
<evidence type="ECO:0000313" key="7">
    <source>
        <dbReference type="Proteomes" id="UP000675554"/>
    </source>
</evidence>
<dbReference type="EMBL" id="JAGSMN010000322">
    <property type="protein sequence ID" value="MBR7674311.1"/>
    <property type="molecule type" value="Genomic_DNA"/>
</dbReference>
<evidence type="ECO:0000256" key="2">
    <source>
        <dbReference type="ARBA" id="ARBA00012727"/>
    </source>
</evidence>
<comment type="catalytic activity">
    <reaction evidence="4">
        <text>ATP + (deoxyribonucleotide)n-3'-hydroxyl + 5'-phospho-(deoxyribonucleotide)m = (deoxyribonucleotide)n+m + AMP + diphosphate.</text>
        <dbReference type="EC" id="6.5.1.1"/>
    </reaction>
</comment>
<organism evidence="6 7">
    <name type="scientific">Streptomyces daliensis</name>
    <dbReference type="NCBI Taxonomy" id="299421"/>
    <lineage>
        <taxon>Bacteria</taxon>
        <taxon>Bacillati</taxon>
        <taxon>Actinomycetota</taxon>
        <taxon>Actinomycetes</taxon>
        <taxon>Kitasatosporales</taxon>
        <taxon>Streptomycetaceae</taxon>
        <taxon>Streptomyces</taxon>
    </lineage>
</organism>
<dbReference type="CDD" id="cd07971">
    <property type="entry name" value="OBF_DNA_ligase_LigD"/>
    <property type="match status" value="1"/>
</dbReference>
<dbReference type="InterPro" id="IPR012309">
    <property type="entry name" value="DNA_ligase_ATP-dep_C"/>
</dbReference>
<dbReference type="InterPro" id="IPR014146">
    <property type="entry name" value="LigD_ligase_dom"/>
</dbReference>
<sequence>MSGLLDRLPAAQRRLLTEAPSGVALAARPTLAVLSDRRDFGDGWLFERKLDGVRALAVREDGRVRLLSRNGNRLDDTYPELVEALAAQPCEDFTVDGEIVAYAHGRTDFARLQRRMQLTDPDKARASGVAVTFFLFDLLRLDAMNVTALPLRTRKSLLRDALEFGPLLRFTTHRNQGGQELLDQACARGWEGLIAKRAQGRYPARRSPDWLKLKCQAGQELVVGGFTEPAGSREGFGALLVGHYESGRLRYAGKVGTGYDRATLLRLRRKLDELERRTSPFADAVHERGAHWCRPALVAQIGFSEWTRDGMLRHPRFLGLRDDKKPEDVVREAPAA</sequence>